<accession>A0A099NKK8</accession>
<sequence length="36" mass="4110">MREFLGILSISEDNAHCNVCEKDSTSKMQQQGKMHI</sequence>
<comment type="caution">
    <text evidence="1">The sequence shown here is derived from an EMBL/GenBank/DDBJ whole genome shotgun (WGS) entry which is preliminary data.</text>
</comment>
<dbReference type="HOGENOM" id="CLU_3359837_0_0_1"/>
<name>A0A099NKK8_PICKU</name>
<dbReference type="EMBL" id="JQFK01002272">
    <property type="protein sequence ID" value="KGK32432.1"/>
    <property type="molecule type" value="Genomic_DNA"/>
</dbReference>
<evidence type="ECO:0000313" key="2">
    <source>
        <dbReference type="Proteomes" id="UP000029867"/>
    </source>
</evidence>
<protein>
    <submittedName>
        <fullName evidence="1">Uncharacterized protein</fullName>
    </submittedName>
</protein>
<gene>
    <name evidence="1" type="ORF">JL09_g6961</name>
</gene>
<reference evidence="2" key="1">
    <citation type="journal article" date="2014" name="Microb. Cell Fact.">
        <title>Exploiting Issatchenkia orientalis SD108 for succinic acid production.</title>
        <authorList>
            <person name="Xiao H."/>
            <person name="Shao Z."/>
            <person name="Jiang Y."/>
            <person name="Dole S."/>
            <person name="Zhao H."/>
        </authorList>
    </citation>
    <scope>NUCLEOTIDE SEQUENCE [LARGE SCALE GENOMIC DNA]</scope>
    <source>
        <strain evidence="2">SD108</strain>
    </source>
</reference>
<organism evidence="1 2">
    <name type="scientific">Pichia kudriavzevii</name>
    <name type="common">Yeast</name>
    <name type="synonym">Issatchenkia orientalis</name>
    <dbReference type="NCBI Taxonomy" id="4909"/>
    <lineage>
        <taxon>Eukaryota</taxon>
        <taxon>Fungi</taxon>
        <taxon>Dikarya</taxon>
        <taxon>Ascomycota</taxon>
        <taxon>Saccharomycotina</taxon>
        <taxon>Pichiomycetes</taxon>
        <taxon>Pichiales</taxon>
        <taxon>Pichiaceae</taxon>
        <taxon>Pichia</taxon>
    </lineage>
</organism>
<proteinExistence type="predicted"/>
<dbReference type="AlphaFoldDB" id="A0A099NKK8"/>
<evidence type="ECO:0000313" key="1">
    <source>
        <dbReference type="EMBL" id="KGK32432.1"/>
    </source>
</evidence>
<dbReference type="Proteomes" id="UP000029867">
    <property type="component" value="Unassembled WGS sequence"/>
</dbReference>